<keyword evidence="5" id="KW-1185">Reference proteome</keyword>
<dbReference type="PANTHER" id="PTHR45674">
    <property type="entry name" value="DNA LIGASE 1/3 FAMILY MEMBER"/>
    <property type="match status" value="1"/>
</dbReference>
<evidence type="ECO:0000313" key="5">
    <source>
        <dbReference type="Proteomes" id="UP000320693"/>
    </source>
</evidence>
<dbReference type="InterPro" id="IPR012310">
    <property type="entry name" value="DNA_ligase_ATP-dep_cent"/>
</dbReference>
<dbReference type="RefSeq" id="WP_085915786.1">
    <property type="nucleotide sequence ID" value="NZ_BJNH01000047.1"/>
</dbReference>
<feature type="domain" description="ATP-dependent DNA ligase family profile" evidence="3">
    <location>
        <begin position="99"/>
        <end position="214"/>
    </location>
</feature>
<accession>A0ABQ0S2M8</accession>
<proteinExistence type="inferred from homology"/>
<comment type="caution">
    <text evidence="4">The sequence shown here is derived from an EMBL/GenBank/DDBJ whole genome shotgun (WGS) entry which is preliminary data.</text>
</comment>
<sequence>MDVQFPVAPMIARPVAELPRRGRHSYEIKWDGWRCVAVRGCSCSRARQQRSLTARFPGVVDAVAGQLPPGTVVDGELVAMRHGRVDFTALGSPDAPHWLVAFDVLAQDGQDVRPEPYWSRRDRLAQLVGDAATGVVLAPAVDDVDAAQAWLDRHAELGVEGVMSKKLNGGYRPHRLRWVKTRATYTGEAVIGGVIGPIDQPRALILGRFDRRGRLRIVGRTHRLHRAASAELGALLTPPQGVHPWPTVIPGGRLGLAGATDDVAHTPVQPSLVVELDIDAAVVMSTQVGSGPHCVIVTAPACHASG</sequence>
<dbReference type="Proteomes" id="UP000320693">
    <property type="component" value="Unassembled WGS sequence"/>
</dbReference>
<protein>
    <submittedName>
        <fullName evidence="4">ATP-dependent DNA ligase</fullName>
    </submittedName>
</protein>
<dbReference type="PANTHER" id="PTHR45674:SF4">
    <property type="entry name" value="DNA LIGASE 1"/>
    <property type="match status" value="1"/>
</dbReference>
<evidence type="ECO:0000256" key="1">
    <source>
        <dbReference type="ARBA" id="ARBA00007572"/>
    </source>
</evidence>
<keyword evidence="2 4" id="KW-0436">Ligase</keyword>
<evidence type="ECO:0000313" key="4">
    <source>
        <dbReference type="EMBL" id="GEC27028.1"/>
    </source>
</evidence>
<evidence type="ECO:0000256" key="2">
    <source>
        <dbReference type="ARBA" id="ARBA00022598"/>
    </source>
</evidence>
<name>A0ABQ0S2M8_9PSEU</name>
<organism evidence="4 5">
    <name type="scientific">Pseudonocardia saturnea</name>
    <dbReference type="NCBI Taxonomy" id="33909"/>
    <lineage>
        <taxon>Bacteria</taxon>
        <taxon>Bacillati</taxon>
        <taxon>Actinomycetota</taxon>
        <taxon>Actinomycetes</taxon>
        <taxon>Pseudonocardiales</taxon>
        <taxon>Pseudonocardiaceae</taxon>
        <taxon>Pseudonocardia</taxon>
    </lineage>
</organism>
<dbReference type="GO" id="GO:0016874">
    <property type="term" value="F:ligase activity"/>
    <property type="evidence" value="ECO:0007669"/>
    <property type="project" value="UniProtKB-KW"/>
</dbReference>
<dbReference type="Gene3D" id="3.30.1490.70">
    <property type="match status" value="1"/>
</dbReference>
<gene>
    <name evidence="4" type="primary">ligC_2</name>
    <name evidence="4" type="ORF">PSA01_40570</name>
</gene>
<dbReference type="Gene3D" id="3.30.470.30">
    <property type="entry name" value="DNA ligase/mRNA capping enzyme"/>
    <property type="match status" value="1"/>
</dbReference>
<dbReference type="InterPro" id="IPR050191">
    <property type="entry name" value="ATP-dep_DNA_ligase"/>
</dbReference>
<dbReference type="EMBL" id="BJNH01000047">
    <property type="protein sequence ID" value="GEC27028.1"/>
    <property type="molecule type" value="Genomic_DNA"/>
</dbReference>
<dbReference type="SUPFAM" id="SSF56091">
    <property type="entry name" value="DNA ligase/mRNA capping enzyme, catalytic domain"/>
    <property type="match status" value="1"/>
</dbReference>
<comment type="similarity">
    <text evidence="1">Belongs to the ATP-dependent DNA ligase family.</text>
</comment>
<dbReference type="Pfam" id="PF01068">
    <property type="entry name" value="DNA_ligase_A_M"/>
    <property type="match status" value="1"/>
</dbReference>
<evidence type="ECO:0000259" key="3">
    <source>
        <dbReference type="PROSITE" id="PS50160"/>
    </source>
</evidence>
<reference evidence="4 5" key="1">
    <citation type="submission" date="2019-06" db="EMBL/GenBank/DDBJ databases">
        <title>Whole genome shotgun sequence of Pseudonocardia saturnea NBRC 14499.</title>
        <authorList>
            <person name="Hosoyama A."/>
            <person name="Uohara A."/>
            <person name="Ohji S."/>
            <person name="Ichikawa N."/>
        </authorList>
    </citation>
    <scope>NUCLEOTIDE SEQUENCE [LARGE SCALE GENOMIC DNA]</scope>
    <source>
        <strain evidence="4 5">NBRC 14499</strain>
    </source>
</reference>
<dbReference type="PROSITE" id="PS50160">
    <property type="entry name" value="DNA_LIGASE_A3"/>
    <property type="match status" value="1"/>
</dbReference>